<sequence length="90" mass="10696">MKDLHKTLYGEEAGTKLNLLKQGLLDIEKKHISYFKSRNSKIDYDEHDRLHNYYGMINNSSNIIFVIHPESDIDETIKKECYELFIDVFK</sequence>
<evidence type="ECO:0000313" key="1">
    <source>
        <dbReference type="EMBL" id="VVV00453.1"/>
    </source>
</evidence>
<gene>
    <name evidence="1" type="ORF">FVB9532_01724</name>
</gene>
<organism evidence="1 2">
    <name type="scientific">Mesonia oceanica</name>
    <dbReference type="NCBI Taxonomy" id="2687242"/>
    <lineage>
        <taxon>Bacteria</taxon>
        <taxon>Pseudomonadati</taxon>
        <taxon>Bacteroidota</taxon>
        <taxon>Flavobacteriia</taxon>
        <taxon>Flavobacteriales</taxon>
        <taxon>Flavobacteriaceae</taxon>
        <taxon>Mesonia</taxon>
    </lineage>
</organism>
<dbReference type="Proteomes" id="UP000356253">
    <property type="component" value="Unassembled WGS sequence"/>
</dbReference>
<reference evidence="1" key="1">
    <citation type="submission" date="2019-09" db="EMBL/GenBank/DDBJ databases">
        <authorList>
            <person name="Rodrigo-Torres L."/>
            <person name="Arahal R. D."/>
            <person name="Lucena T."/>
        </authorList>
    </citation>
    <scope>NUCLEOTIDE SEQUENCE</scope>
    <source>
        <strain evidence="1">ISS653</strain>
    </source>
</reference>
<keyword evidence="2" id="KW-1185">Reference proteome</keyword>
<comment type="caution">
    <text evidence="1">The sequence shown here is derived from an EMBL/GenBank/DDBJ whole genome shotgun (WGS) entry which is preliminary data.</text>
</comment>
<name>A0AC61Y7S3_9FLAO</name>
<evidence type="ECO:0000313" key="2">
    <source>
        <dbReference type="Proteomes" id="UP000356253"/>
    </source>
</evidence>
<proteinExistence type="predicted"/>
<dbReference type="EMBL" id="CABVMM010000006">
    <property type="protein sequence ID" value="VVV00453.1"/>
    <property type="molecule type" value="Genomic_DNA"/>
</dbReference>
<protein>
    <submittedName>
        <fullName evidence="1">Uncharacterized protein</fullName>
    </submittedName>
</protein>
<accession>A0AC61Y7S3</accession>